<dbReference type="Pfam" id="PF13359">
    <property type="entry name" value="DDE_Tnp_4"/>
    <property type="match status" value="1"/>
</dbReference>
<accession>A0A151WS48</accession>
<gene>
    <name evidence="9" type="ORF">ALC60_10223</name>
</gene>
<evidence type="ECO:0000256" key="6">
    <source>
        <dbReference type="ARBA" id="ARBA00022801"/>
    </source>
</evidence>
<dbReference type="InterPro" id="IPR027806">
    <property type="entry name" value="HARBI1_dom"/>
</dbReference>
<evidence type="ECO:0000313" key="9">
    <source>
        <dbReference type="EMBL" id="KYQ50680.1"/>
    </source>
</evidence>
<keyword evidence="6" id="KW-0378">Hydrolase</keyword>
<name>A0A151WS48_9HYME</name>
<proteinExistence type="inferred from homology"/>
<evidence type="ECO:0000256" key="2">
    <source>
        <dbReference type="ARBA" id="ARBA00004123"/>
    </source>
</evidence>
<keyword evidence="4" id="KW-0540">Nuclease</keyword>
<comment type="cofactor">
    <cofactor evidence="1">
        <name>a divalent metal cation</name>
        <dbReference type="ChEBI" id="CHEBI:60240"/>
    </cofactor>
</comment>
<reference evidence="9 10" key="1">
    <citation type="submission" date="2015-09" db="EMBL/GenBank/DDBJ databases">
        <title>Trachymyrmex zeteki WGS genome.</title>
        <authorList>
            <person name="Nygaard S."/>
            <person name="Hu H."/>
            <person name="Boomsma J."/>
            <person name="Zhang G."/>
        </authorList>
    </citation>
    <scope>NUCLEOTIDE SEQUENCE [LARGE SCALE GENOMIC DNA]</scope>
    <source>
        <strain evidence="9">Tzet28-1</strain>
        <tissue evidence="9">Whole body</tissue>
    </source>
</reference>
<evidence type="ECO:0000259" key="8">
    <source>
        <dbReference type="Pfam" id="PF13359"/>
    </source>
</evidence>
<dbReference type="InterPro" id="IPR045249">
    <property type="entry name" value="HARBI1-like"/>
</dbReference>
<protein>
    <submittedName>
        <fullName evidence="9">Putative nuclease HARBI1</fullName>
    </submittedName>
</protein>
<dbReference type="AlphaFoldDB" id="A0A151WS48"/>
<comment type="subcellular location">
    <subcellularLocation>
        <location evidence="2">Nucleus</location>
    </subcellularLocation>
</comment>
<evidence type="ECO:0000256" key="3">
    <source>
        <dbReference type="ARBA" id="ARBA00006958"/>
    </source>
</evidence>
<dbReference type="GO" id="GO:0016787">
    <property type="term" value="F:hydrolase activity"/>
    <property type="evidence" value="ECO:0007669"/>
    <property type="project" value="UniProtKB-KW"/>
</dbReference>
<evidence type="ECO:0000313" key="10">
    <source>
        <dbReference type="Proteomes" id="UP000075809"/>
    </source>
</evidence>
<dbReference type="GO" id="GO:0004518">
    <property type="term" value="F:nuclease activity"/>
    <property type="evidence" value="ECO:0007669"/>
    <property type="project" value="UniProtKB-KW"/>
</dbReference>
<evidence type="ECO:0000256" key="5">
    <source>
        <dbReference type="ARBA" id="ARBA00022723"/>
    </source>
</evidence>
<dbReference type="Proteomes" id="UP000075809">
    <property type="component" value="Unassembled WGS sequence"/>
</dbReference>
<dbReference type="EMBL" id="KQ982789">
    <property type="protein sequence ID" value="KYQ50680.1"/>
    <property type="molecule type" value="Genomic_DNA"/>
</dbReference>
<feature type="domain" description="DDE Tnp4" evidence="8">
    <location>
        <begin position="167"/>
        <end position="226"/>
    </location>
</feature>
<evidence type="ECO:0000256" key="4">
    <source>
        <dbReference type="ARBA" id="ARBA00022722"/>
    </source>
</evidence>
<keyword evidence="5" id="KW-0479">Metal-binding</keyword>
<comment type="similarity">
    <text evidence="3">Belongs to the HARBI1 family.</text>
</comment>
<keyword evidence="10" id="KW-1185">Reference proteome</keyword>
<organism evidence="9 10">
    <name type="scientific">Mycetomoellerius zeteki</name>
    <dbReference type="NCBI Taxonomy" id="64791"/>
    <lineage>
        <taxon>Eukaryota</taxon>
        <taxon>Metazoa</taxon>
        <taxon>Ecdysozoa</taxon>
        <taxon>Arthropoda</taxon>
        <taxon>Hexapoda</taxon>
        <taxon>Insecta</taxon>
        <taxon>Pterygota</taxon>
        <taxon>Neoptera</taxon>
        <taxon>Endopterygota</taxon>
        <taxon>Hymenoptera</taxon>
        <taxon>Apocrita</taxon>
        <taxon>Aculeata</taxon>
        <taxon>Formicoidea</taxon>
        <taxon>Formicidae</taxon>
        <taxon>Myrmicinae</taxon>
        <taxon>Mycetomoellerius</taxon>
    </lineage>
</organism>
<dbReference type="GO" id="GO:0046872">
    <property type="term" value="F:metal ion binding"/>
    <property type="evidence" value="ECO:0007669"/>
    <property type="project" value="UniProtKB-KW"/>
</dbReference>
<dbReference type="PANTHER" id="PTHR22930">
    <property type="match status" value="1"/>
</dbReference>
<keyword evidence="7" id="KW-0539">Nucleus</keyword>
<evidence type="ECO:0000256" key="1">
    <source>
        <dbReference type="ARBA" id="ARBA00001968"/>
    </source>
</evidence>
<evidence type="ECO:0000256" key="7">
    <source>
        <dbReference type="ARBA" id="ARBA00023242"/>
    </source>
</evidence>
<dbReference type="PANTHER" id="PTHR22930:SF85">
    <property type="entry name" value="GH03217P-RELATED"/>
    <property type="match status" value="1"/>
</dbReference>
<dbReference type="GO" id="GO:0005634">
    <property type="term" value="C:nucleus"/>
    <property type="evidence" value="ECO:0007669"/>
    <property type="project" value="UniProtKB-SubCell"/>
</dbReference>
<sequence length="300" mass="35166">MYLRVTLEESDEESSDESDSAEIVNVINNYYERIPKVHCQNYIENVIWEYTDTDFKSHFRRQTFIFLLELLSPQLSKQSEGCGRYTISSEKTLLLAIWMMATPNSYRCVADRFGVGKRTAWRSVQKVVNALYSHLHVFIKWPDAERAEEISTYIKNKYKFPKVIGAIDGTHVKIPAPKLHADAYINRKVIIIFHFQLICDHELKIMYVYAGSVHDMRVFRLSGFENYYLRRTDLIPKYIVACCILHNICLIRNDFIDVPIIVQLNELERNFENNAIPQALREEGIEKRNGIVHYLQNGNF</sequence>
<dbReference type="STRING" id="64791.A0A151WS48"/>